<dbReference type="PROSITE" id="PS51318">
    <property type="entry name" value="TAT"/>
    <property type="match status" value="1"/>
</dbReference>
<gene>
    <name evidence="2" type="ORF">QSV35_01205</name>
</gene>
<feature type="chain" id="PRO_5046744240" evidence="1">
    <location>
        <begin position="29"/>
        <end position="382"/>
    </location>
</feature>
<dbReference type="SUPFAM" id="SSF48208">
    <property type="entry name" value="Six-hairpin glycosidases"/>
    <property type="match status" value="1"/>
</dbReference>
<organism evidence="2 3">
    <name type="scientific">Microbacterium candidum</name>
    <dbReference type="NCBI Taxonomy" id="3041922"/>
    <lineage>
        <taxon>Bacteria</taxon>
        <taxon>Bacillati</taxon>
        <taxon>Actinomycetota</taxon>
        <taxon>Actinomycetes</taxon>
        <taxon>Micrococcales</taxon>
        <taxon>Microbacteriaceae</taxon>
        <taxon>Microbacterium</taxon>
    </lineage>
</organism>
<evidence type="ECO:0000256" key="1">
    <source>
        <dbReference type="SAM" id="SignalP"/>
    </source>
</evidence>
<proteinExistence type="predicted"/>
<dbReference type="PANTHER" id="PTHR47791:SF3">
    <property type="entry name" value="MEIOTICALLY UP-REGULATED GENE 191 PROTEIN"/>
    <property type="match status" value="1"/>
</dbReference>
<reference evidence="2 3" key="1">
    <citation type="submission" date="2023-06" db="EMBL/GenBank/DDBJ databases">
        <title>Microbacterium sp. nov., isolated from a waste landfill.</title>
        <authorList>
            <person name="Wen W."/>
        </authorList>
    </citation>
    <scope>NUCLEOTIDE SEQUENCE [LARGE SCALE GENOMIC DNA]</scope>
    <source>
        <strain evidence="2 3">ASV49</strain>
    </source>
</reference>
<sequence length="382" mass="41198">MKSRFKVIAGAAAIAVAATMAGAAPALAADPAATASAGATDTGRAAPADANHRHRATNAVKALVGFYNPDNGRFDPGPSWWQTGNSLQVVLDYEQRAHDRSYLPLIEQAVQTLRAPQDWWPQGGGDFRTDSTDDTGWYALAMVRLYELTHDTQYLDIAKRDEAYIHSFWDDRCGGGVIWDIPSLGYKNAISNSLYLKLAASLHNAIPGDTYYLSRATETWDWFRGSGMINADHLVNDGLTDGCVNNGGTTWTYNQGVLAGALTELWKATGDRSLLTQARQIADATISSPALSPAGVLTEPCEATRCNSDQSAFKGIFARNIAELNDVLPGHPYTPWLRTQAATAYAADRTATDLYGLKWGGPFDRSDIGRQDSGASLMVAAM</sequence>
<keyword evidence="3" id="KW-1185">Reference proteome</keyword>
<dbReference type="Gene3D" id="1.50.10.20">
    <property type="match status" value="1"/>
</dbReference>
<dbReference type="Pfam" id="PF03663">
    <property type="entry name" value="Glyco_hydro_76"/>
    <property type="match status" value="1"/>
</dbReference>
<feature type="signal peptide" evidence="1">
    <location>
        <begin position="1"/>
        <end position="28"/>
    </location>
</feature>
<evidence type="ECO:0000313" key="2">
    <source>
        <dbReference type="EMBL" id="MDL9977938.1"/>
    </source>
</evidence>
<dbReference type="RefSeq" id="WP_286285863.1">
    <property type="nucleotide sequence ID" value="NZ_JASXSZ010000001.1"/>
</dbReference>
<evidence type="ECO:0000313" key="3">
    <source>
        <dbReference type="Proteomes" id="UP001235064"/>
    </source>
</evidence>
<accession>A0ABT7MU28</accession>
<dbReference type="GO" id="GO:0016787">
    <property type="term" value="F:hydrolase activity"/>
    <property type="evidence" value="ECO:0007669"/>
    <property type="project" value="UniProtKB-KW"/>
</dbReference>
<name>A0ABT7MU28_9MICO</name>
<comment type="caution">
    <text evidence="2">The sequence shown here is derived from an EMBL/GenBank/DDBJ whole genome shotgun (WGS) entry which is preliminary data.</text>
</comment>
<dbReference type="InterPro" id="IPR008928">
    <property type="entry name" value="6-hairpin_glycosidase_sf"/>
</dbReference>
<dbReference type="InterPro" id="IPR005198">
    <property type="entry name" value="Glyco_hydro_76"/>
</dbReference>
<dbReference type="Proteomes" id="UP001235064">
    <property type="component" value="Unassembled WGS sequence"/>
</dbReference>
<keyword evidence="2" id="KW-0378">Hydrolase</keyword>
<dbReference type="PANTHER" id="PTHR47791">
    <property type="entry name" value="MEIOTICALLY UP-REGULATED GENE 191 PROTEIN"/>
    <property type="match status" value="1"/>
</dbReference>
<dbReference type="EMBL" id="JASXSZ010000001">
    <property type="protein sequence ID" value="MDL9977938.1"/>
    <property type="molecule type" value="Genomic_DNA"/>
</dbReference>
<dbReference type="InterPro" id="IPR053169">
    <property type="entry name" value="MUG_Protein"/>
</dbReference>
<protein>
    <submittedName>
        <fullName evidence="2">Glycoside hydrolase family 76 protein</fullName>
    </submittedName>
</protein>
<keyword evidence="1" id="KW-0732">Signal</keyword>
<dbReference type="InterPro" id="IPR006311">
    <property type="entry name" value="TAT_signal"/>
</dbReference>